<name>A0A2H0UCX4_9BACT</name>
<protein>
    <recommendedName>
        <fullName evidence="9">AI-2E family transporter</fullName>
    </recommendedName>
</protein>
<evidence type="ECO:0000313" key="8">
    <source>
        <dbReference type="Proteomes" id="UP000229344"/>
    </source>
</evidence>
<evidence type="ECO:0000256" key="5">
    <source>
        <dbReference type="ARBA" id="ARBA00023136"/>
    </source>
</evidence>
<comment type="similarity">
    <text evidence="2">Belongs to the autoinducer-2 exporter (AI-2E) (TC 2.A.86) family.</text>
</comment>
<keyword evidence="5 6" id="KW-0472">Membrane</keyword>
<gene>
    <name evidence="7" type="ORF">COU16_01600</name>
</gene>
<dbReference type="InterPro" id="IPR002549">
    <property type="entry name" value="AI-2E-like"/>
</dbReference>
<keyword evidence="4 6" id="KW-1133">Transmembrane helix</keyword>
<feature type="transmembrane region" description="Helical" evidence="6">
    <location>
        <begin position="256"/>
        <end position="286"/>
    </location>
</feature>
<dbReference type="Pfam" id="PF01594">
    <property type="entry name" value="AI-2E_transport"/>
    <property type="match status" value="1"/>
</dbReference>
<dbReference type="AlphaFoldDB" id="A0A2H0UCX4"/>
<feature type="transmembrane region" description="Helical" evidence="6">
    <location>
        <begin position="293"/>
        <end position="316"/>
    </location>
</feature>
<evidence type="ECO:0000256" key="6">
    <source>
        <dbReference type="SAM" id="Phobius"/>
    </source>
</evidence>
<evidence type="ECO:0000256" key="3">
    <source>
        <dbReference type="ARBA" id="ARBA00022692"/>
    </source>
</evidence>
<evidence type="ECO:0000313" key="7">
    <source>
        <dbReference type="EMBL" id="PIR84273.1"/>
    </source>
</evidence>
<dbReference type="Proteomes" id="UP000229344">
    <property type="component" value="Unassembled WGS sequence"/>
</dbReference>
<feature type="transmembrane region" description="Helical" evidence="6">
    <location>
        <begin position="228"/>
        <end position="250"/>
    </location>
</feature>
<organism evidence="7 8">
    <name type="scientific">Candidatus Kaiserbacteria bacterium CG10_big_fil_rev_8_21_14_0_10_47_16</name>
    <dbReference type="NCBI Taxonomy" id="1974608"/>
    <lineage>
        <taxon>Bacteria</taxon>
        <taxon>Candidatus Kaiseribacteriota</taxon>
    </lineage>
</organism>
<feature type="transmembrane region" description="Helical" evidence="6">
    <location>
        <begin position="85"/>
        <end position="112"/>
    </location>
</feature>
<feature type="transmembrane region" description="Helical" evidence="6">
    <location>
        <begin position="31"/>
        <end position="49"/>
    </location>
</feature>
<evidence type="ECO:0000256" key="2">
    <source>
        <dbReference type="ARBA" id="ARBA00009773"/>
    </source>
</evidence>
<feature type="transmembrane region" description="Helical" evidence="6">
    <location>
        <begin position="55"/>
        <end position="73"/>
    </location>
</feature>
<evidence type="ECO:0008006" key="9">
    <source>
        <dbReference type="Google" id="ProtNLM"/>
    </source>
</evidence>
<reference evidence="8" key="1">
    <citation type="submission" date="2017-09" db="EMBL/GenBank/DDBJ databases">
        <title>Depth-based differentiation of microbial function through sediment-hosted aquifers and enrichment of novel symbionts in the deep terrestrial subsurface.</title>
        <authorList>
            <person name="Probst A.J."/>
            <person name="Ladd B."/>
            <person name="Jarett J.K."/>
            <person name="Geller-Mcgrath D.E."/>
            <person name="Sieber C.M.K."/>
            <person name="Emerson J.B."/>
            <person name="Anantharaman K."/>
            <person name="Thomas B.C."/>
            <person name="Malmstrom R."/>
            <person name="Stieglmeier M."/>
            <person name="Klingl A."/>
            <person name="Woyke T."/>
            <person name="Ryan C.M."/>
            <person name="Banfield J.F."/>
        </authorList>
    </citation>
    <scope>NUCLEOTIDE SEQUENCE [LARGE SCALE GENOMIC DNA]</scope>
</reference>
<dbReference type="PANTHER" id="PTHR21716:SF4">
    <property type="entry name" value="TRANSMEMBRANE PROTEIN 245"/>
    <property type="match status" value="1"/>
</dbReference>
<keyword evidence="3 6" id="KW-0812">Transmembrane</keyword>
<dbReference type="GO" id="GO:0016020">
    <property type="term" value="C:membrane"/>
    <property type="evidence" value="ECO:0007669"/>
    <property type="project" value="UniProtKB-SubCell"/>
</dbReference>
<comment type="caution">
    <text evidence="7">The sequence shown here is derived from an EMBL/GenBank/DDBJ whole genome shotgun (WGS) entry which is preliminary data.</text>
</comment>
<evidence type="ECO:0000256" key="4">
    <source>
        <dbReference type="ARBA" id="ARBA00022989"/>
    </source>
</evidence>
<feature type="transmembrane region" description="Helical" evidence="6">
    <location>
        <begin position="322"/>
        <end position="353"/>
    </location>
</feature>
<feature type="transmembrane region" description="Helical" evidence="6">
    <location>
        <begin position="168"/>
        <end position="193"/>
    </location>
</feature>
<sequence>MYSPVHIYAAGKNDIFSPASDIMKLMISGRIIEYVFFFGLLGFAGFLLWEMFMPFGTAVALAAIIATICYPIYERVRIMTPRHNSSVAALITTFLVVCILLIPLSILGMFIFREAAEIYSLVNKPDSSIALQQGIVNVEHIVQRVIPSFKLDLAGYIQQGARLITSNIAAIFTGTASTIFLFFLTLISTFYFFRDGKEFTKYLIRVSPLPDEQDSAILKRLARSIRSVALGTVLVALIQGTLTAIGFAIFGFDRFVLWGTIAAFGALIPGIGTSVVFIPAIIYLLATGSYLSAVGLSIWAALAVGLIDNLLGPYIISRGGTLHPFFILLSVLGGLAFFGPIGFVVGPVILSLFKVLIELYMAHNPNPSQ</sequence>
<comment type="subcellular location">
    <subcellularLocation>
        <location evidence="1">Membrane</location>
        <topology evidence="1">Multi-pass membrane protein</topology>
    </subcellularLocation>
</comment>
<proteinExistence type="inferred from homology"/>
<accession>A0A2H0UCX4</accession>
<dbReference type="EMBL" id="PFBI01000006">
    <property type="protein sequence ID" value="PIR84273.1"/>
    <property type="molecule type" value="Genomic_DNA"/>
</dbReference>
<dbReference type="PANTHER" id="PTHR21716">
    <property type="entry name" value="TRANSMEMBRANE PROTEIN"/>
    <property type="match status" value="1"/>
</dbReference>
<evidence type="ECO:0000256" key="1">
    <source>
        <dbReference type="ARBA" id="ARBA00004141"/>
    </source>
</evidence>